<evidence type="ECO:0000259" key="8">
    <source>
        <dbReference type="Pfam" id="PF02326"/>
    </source>
</evidence>
<keyword evidence="5 7" id="KW-0472">Membrane</keyword>
<dbReference type="GO" id="GO:0031966">
    <property type="term" value="C:mitochondrial membrane"/>
    <property type="evidence" value="ECO:0007669"/>
    <property type="project" value="UniProtKB-SubCell"/>
</dbReference>
<keyword evidence="4 9" id="KW-0496">Mitochondrion</keyword>
<name>E6ZET6_ECTSI</name>
<keyword evidence="6" id="KW-0066">ATP synthesis</keyword>
<geneLocation type="mitochondrion" evidence="9"/>
<dbReference type="RefSeq" id="YP_009254729.1">
    <property type="nucleotide sequence ID" value="NC_030223.1"/>
</dbReference>
<feature type="domain" description="ATP synthase YMF19-like N-terminal" evidence="8">
    <location>
        <begin position="2"/>
        <end position="48"/>
    </location>
</feature>
<proteinExistence type="predicted"/>
<organism evidence="9">
    <name type="scientific">Ectocarpus siliculosus</name>
    <name type="common">Brown alga</name>
    <name type="synonym">Conferva siliculosa</name>
    <dbReference type="NCBI Taxonomy" id="2880"/>
    <lineage>
        <taxon>Eukaryota</taxon>
        <taxon>Sar</taxon>
        <taxon>Stramenopiles</taxon>
        <taxon>Ochrophyta</taxon>
        <taxon>PX clade</taxon>
        <taxon>Phaeophyceae</taxon>
        <taxon>Ectocarpales</taxon>
        <taxon>Ectocarpaceae</taxon>
        <taxon>Ectocarpus</taxon>
    </lineage>
</organism>
<dbReference type="GO" id="GO:0006754">
    <property type="term" value="P:ATP biosynthetic process"/>
    <property type="evidence" value="ECO:0007669"/>
    <property type="project" value="UniProtKB-KW"/>
</dbReference>
<keyword evidence="2 7" id="KW-0812">Transmembrane</keyword>
<evidence type="ECO:0000256" key="4">
    <source>
        <dbReference type="ARBA" id="ARBA00023128"/>
    </source>
</evidence>
<feature type="transmembrane region" description="Helical" evidence="7">
    <location>
        <begin position="12"/>
        <end position="37"/>
    </location>
</feature>
<dbReference type="Pfam" id="PF02326">
    <property type="entry name" value="YMF19"/>
    <property type="match status" value="1"/>
</dbReference>
<evidence type="ECO:0000313" key="9">
    <source>
        <dbReference type="EMBL" id="CBJ18028.1"/>
    </source>
</evidence>
<protein>
    <submittedName>
        <fullName evidence="9">ATP synthase F0 subunit 8</fullName>
    </submittedName>
</protein>
<evidence type="ECO:0000256" key="6">
    <source>
        <dbReference type="ARBA" id="ARBA00023310"/>
    </source>
</evidence>
<reference evidence="9" key="2">
    <citation type="submission" date="2010-01" db="EMBL/GenBank/DDBJ databases">
        <authorList>
            <person name="Genoscope - CEA"/>
        </authorList>
    </citation>
    <scope>NUCLEOTIDE SEQUENCE</scope>
</reference>
<dbReference type="GeneID" id="27911466"/>
<sequence>MPQFDTMTFFNQVFWLISIVFAFYIIALGYMLPVLAFSLKSRSKNLKFTAALKNKVK</sequence>
<gene>
    <name evidence="9" type="primary">atp8</name>
    <name evidence="9" type="ORF">ESILMT57</name>
</gene>
<keyword evidence="3 7" id="KW-1133">Transmembrane helix</keyword>
<evidence type="ECO:0000256" key="1">
    <source>
        <dbReference type="ARBA" id="ARBA00004325"/>
    </source>
</evidence>
<reference evidence="9" key="1">
    <citation type="journal article" date="2010" name="Nature">
        <title>The Ectocarpus genome and the independent evolution of multicellularity in brown algae.</title>
        <authorList>
            <person name="Cock J.M."/>
            <person name="Sterck L."/>
            <person name="Rouze P."/>
            <person name="Scornet D."/>
            <person name="Allen A.E."/>
            <person name="Amoutzias G."/>
            <person name="Anthouard V."/>
            <person name="Artiguenave F."/>
            <person name="Aury J.M."/>
            <person name="Badger J.H."/>
            <person name="Beszteri B."/>
            <person name="Billiau K."/>
            <person name="Bonnet E."/>
            <person name="Bothwell J.H."/>
            <person name="Bowler C."/>
            <person name="Boyen C."/>
            <person name="Brownlee C."/>
            <person name="Carrano C.J."/>
            <person name="Charrier B."/>
            <person name="Cho G.Y."/>
            <person name="Coelho S.M."/>
            <person name="Collen J."/>
            <person name="Corre E."/>
            <person name="Da Silva C."/>
            <person name="Delage L."/>
            <person name="Delaroque N."/>
            <person name="Dittami S.M."/>
            <person name="Doulbeau S."/>
            <person name="Elias M."/>
            <person name="Farnham G."/>
            <person name="Gachon C.M."/>
            <person name="Gschloessl B."/>
            <person name="Heesch S."/>
            <person name="Jabbari K."/>
            <person name="Jubin C."/>
            <person name="Kawai H."/>
            <person name="Kimura K."/>
            <person name="Kloareg B."/>
            <person name="Kupper F.C."/>
            <person name="Lang D."/>
            <person name="Le Bail A."/>
            <person name="Leblanc C."/>
            <person name="Lerouge P."/>
            <person name="Lohr M."/>
            <person name="Lopez P.J."/>
            <person name="Martens C."/>
            <person name="Maumus F."/>
            <person name="Michel G."/>
            <person name="Miranda-Saavedra D."/>
            <person name="Morales J."/>
            <person name="Moreau H."/>
            <person name="Motomura T."/>
            <person name="Nagasato C."/>
            <person name="Napoli C.A."/>
            <person name="Nelson D.R."/>
            <person name="Nyvall-Collen P."/>
            <person name="Peters A.F."/>
            <person name="Pommier C."/>
            <person name="Potin P."/>
            <person name="Poulain J."/>
            <person name="Quesneville H."/>
            <person name="Read B."/>
            <person name="Rensing S.A."/>
            <person name="Ritter A."/>
            <person name="Rousvoal S."/>
            <person name="Samanta M."/>
            <person name="Samson G."/>
            <person name="Schroeder D.C."/>
            <person name="Segurens B."/>
            <person name="Strittmatter M."/>
            <person name="Tonon T."/>
            <person name="Tregear J.W."/>
            <person name="Valentin K."/>
            <person name="von Dassow P."/>
            <person name="Yamagishi T."/>
            <person name="Van de Peer Y."/>
            <person name="Wincker P."/>
        </authorList>
    </citation>
    <scope>NUCLEOTIDE SEQUENCE</scope>
</reference>
<evidence type="ECO:0000256" key="2">
    <source>
        <dbReference type="ARBA" id="ARBA00022692"/>
    </source>
</evidence>
<comment type="subcellular location">
    <subcellularLocation>
        <location evidence="1">Mitochondrion membrane</location>
    </subcellularLocation>
</comment>
<evidence type="ECO:0000256" key="7">
    <source>
        <dbReference type="SAM" id="Phobius"/>
    </source>
</evidence>
<evidence type="ECO:0000256" key="5">
    <source>
        <dbReference type="ARBA" id="ARBA00023136"/>
    </source>
</evidence>
<evidence type="ECO:0000256" key="3">
    <source>
        <dbReference type="ARBA" id="ARBA00022989"/>
    </source>
</evidence>
<dbReference type="EMBL" id="FP885846">
    <property type="protein sequence ID" value="CBJ18028.1"/>
    <property type="molecule type" value="Genomic_DNA"/>
</dbReference>
<dbReference type="AlphaFoldDB" id="E6ZET6"/>
<dbReference type="InterPro" id="IPR003319">
    <property type="entry name" value="YMF19-like_N"/>
</dbReference>
<accession>E6ZET6</accession>